<keyword evidence="3" id="KW-0547">Nucleotide-binding</keyword>
<feature type="domain" description="Helicase/UvrB N-terminal" evidence="2">
    <location>
        <begin position="92"/>
        <end position="179"/>
    </location>
</feature>
<dbReference type="Proteomes" id="UP001596414">
    <property type="component" value="Unassembled WGS sequence"/>
</dbReference>
<feature type="compositionally biased region" description="Low complexity" evidence="1">
    <location>
        <begin position="271"/>
        <end position="280"/>
    </location>
</feature>
<organism evidence="3 4">
    <name type="scientific">Halovenus rubra</name>
    <dbReference type="NCBI Taxonomy" id="869890"/>
    <lineage>
        <taxon>Archaea</taxon>
        <taxon>Methanobacteriati</taxon>
        <taxon>Methanobacteriota</taxon>
        <taxon>Stenosarchaea group</taxon>
        <taxon>Halobacteria</taxon>
        <taxon>Halobacteriales</taxon>
        <taxon>Haloarculaceae</taxon>
        <taxon>Halovenus</taxon>
    </lineage>
</organism>
<dbReference type="RefSeq" id="WP_267636841.1">
    <property type="nucleotide sequence ID" value="NZ_JAODIY010000007.1"/>
</dbReference>
<dbReference type="EMBL" id="JBHSZQ010000025">
    <property type="protein sequence ID" value="MFC7126644.1"/>
    <property type="molecule type" value="Genomic_DNA"/>
</dbReference>
<dbReference type="GO" id="GO:0004386">
    <property type="term" value="F:helicase activity"/>
    <property type="evidence" value="ECO:0007669"/>
    <property type="project" value="UniProtKB-KW"/>
</dbReference>
<reference evidence="3 4" key="1">
    <citation type="journal article" date="2014" name="Int. J. Syst. Evol. Microbiol.">
        <title>Complete genome sequence of Corynebacterium casei LMG S-19264T (=DSM 44701T), isolated from a smear-ripened cheese.</title>
        <authorList>
            <consortium name="US DOE Joint Genome Institute (JGI-PGF)"/>
            <person name="Walter F."/>
            <person name="Albersmeier A."/>
            <person name="Kalinowski J."/>
            <person name="Ruckert C."/>
        </authorList>
    </citation>
    <scope>NUCLEOTIDE SEQUENCE [LARGE SCALE GENOMIC DNA]</scope>
    <source>
        <strain evidence="3 4">CGMCC 4.7215</strain>
    </source>
</reference>
<keyword evidence="3" id="KW-0378">Hydrolase</keyword>
<accession>A0ABD5X9V0</accession>
<feature type="compositionally biased region" description="Basic and acidic residues" evidence="1">
    <location>
        <begin position="223"/>
        <end position="266"/>
    </location>
</feature>
<evidence type="ECO:0000256" key="1">
    <source>
        <dbReference type="SAM" id="MobiDB-lite"/>
    </source>
</evidence>
<evidence type="ECO:0000313" key="3">
    <source>
        <dbReference type="EMBL" id="MFC7126644.1"/>
    </source>
</evidence>
<dbReference type="InterPro" id="IPR027417">
    <property type="entry name" value="P-loop_NTPase"/>
</dbReference>
<feature type="region of interest" description="Disordered" evidence="1">
    <location>
        <begin position="216"/>
        <end position="303"/>
    </location>
</feature>
<dbReference type="AlphaFoldDB" id="A0ABD5X9V0"/>
<proteinExistence type="predicted"/>
<keyword evidence="3" id="KW-0067">ATP-binding</keyword>
<evidence type="ECO:0000259" key="2">
    <source>
        <dbReference type="Pfam" id="PF04851"/>
    </source>
</evidence>
<evidence type="ECO:0000313" key="4">
    <source>
        <dbReference type="Proteomes" id="UP001596414"/>
    </source>
</evidence>
<comment type="caution">
    <text evidence="3">The sequence shown here is derived from an EMBL/GenBank/DDBJ whole genome shotgun (WGS) entry which is preliminary data.</text>
</comment>
<dbReference type="InterPro" id="IPR006935">
    <property type="entry name" value="Helicase/UvrB_N"/>
</dbReference>
<dbReference type="Pfam" id="PF04851">
    <property type="entry name" value="ResIII"/>
    <property type="match status" value="1"/>
</dbReference>
<dbReference type="SUPFAM" id="SSF52540">
    <property type="entry name" value="P-loop containing nucleoside triphosphate hydrolases"/>
    <property type="match status" value="1"/>
</dbReference>
<sequence>MDIDRALEAFLEKQAASAIDRSTYRDKNAGAGLRTLRNTDSVADLTLKLFSDPSTDAYAEQLLENLPDSTAESDELLRQLDEPRMTTPLWGHQRTALNNWIKNDQRGYVDMATATGKTVLGLAAIAYRYGELHPADLEWGLTGESNRVDERPRVLIVAGNEVILKQWRDEFDEHLDIPKGRTEPIESEDGAIIELDWGDIEFRTAQGSVDHIGGRVILSDGGESDRTGREASSKRARERNLRDEPSLSAADRRRRDSVATHDRCPDRWTATGRTGRRVTGSLEQPCAHRALSRRPAAPSHRTP</sequence>
<dbReference type="Gene3D" id="3.40.50.300">
    <property type="entry name" value="P-loop containing nucleotide triphosphate hydrolases"/>
    <property type="match status" value="1"/>
</dbReference>
<protein>
    <submittedName>
        <fullName evidence="3">DEAD/DEAH box helicase family protein</fullName>
    </submittedName>
</protein>
<gene>
    <name evidence="3" type="ORF">ACFQJ7_11465</name>
</gene>
<name>A0ABD5X9V0_9EURY</name>
<keyword evidence="3" id="KW-0347">Helicase</keyword>